<evidence type="ECO:0000259" key="7">
    <source>
        <dbReference type="PROSITE" id="PS51339"/>
    </source>
</evidence>
<dbReference type="PROSITE" id="PS51339">
    <property type="entry name" value="PPASE_MYOTUBULARIN"/>
    <property type="match status" value="1"/>
</dbReference>
<feature type="region of interest" description="Disordered" evidence="4">
    <location>
        <begin position="237"/>
        <end position="257"/>
    </location>
</feature>
<dbReference type="Gene3D" id="2.30.29.30">
    <property type="entry name" value="Pleckstrin-homology domain (PH domain)/Phosphotyrosine-binding domain (PTB)"/>
    <property type="match status" value="1"/>
</dbReference>
<dbReference type="InterPro" id="IPR010569">
    <property type="entry name" value="Myotubularin-like_Pase_dom"/>
</dbReference>
<feature type="compositionally biased region" description="Gly residues" evidence="4">
    <location>
        <begin position="585"/>
        <end position="602"/>
    </location>
</feature>
<evidence type="ECO:0000256" key="2">
    <source>
        <dbReference type="PIRSR" id="PIRSR630564-1"/>
    </source>
</evidence>
<evidence type="ECO:0000256" key="4">
    <source>
        <dbReference type="SAM" id="MobiDB-lite"/>
    </source>
</evidence>
<evidence type="ECO:0000313" key="8">
    <source>
        <dbReference type="EMBL" id="TFJ81162.1"/>
    </source>
</evidence>
<protein>
    <submittedName>
        <fullName evidence="8">Uncharacterized protein</fullName>
    </submittedName>
</protein>
<dbReference type="InterPro" id="IPR011993">
    <property type="entry name" value="PH-like_dom_sf"/>
</dbReference>
<dbReference type="OrthoDB" id="271628at2759"/>
<feature type="domain" description="C2" evidence="6">
    <location>
        <begin position="223"/>
        <end position="341"/>
    </location>
</feature>
<feature type="region of interest" description="Disordered" evidence="4">
    <location>
        <begin position="399"/>
        <end position="442"/>
    </location>
</feature>
<feature type="compositionally biased region" description="Basic and acidic residues" evidence="4">
    <location>
        <begin position="237"/>
        <end position="255"/>
    </location>
</feature>
<dbReference type="InterPro" id="IPR030564">
    <property type="entry name" value="Myotubularin"/>
</dbReference>
<feature type="region of interest" description="Disordered" evidence="4">
    <location>
        <begin position="563"/>
        <end position="615"/>
    </location>
</feature>
<feature type="binding site" evidence="3">
    <location>
        <begin position="857"/>
        <end position="863"/>
    </location>
    <ligand>
        <name>substrate</name>
    </ligand>
</feature>
<dbReference type="InterPro" id="IPR000008">
    <property type="entry name" value="C2_dom"/>
</dbReference>
<dbReference type="InterPro" id="IPR003595">
    <property type="entry name" value="Tyr_Pase_cat"/>
</dbReference>
<dbReference type="Gene3D" id="2.60.40.150">
    <property type="entry name" value="C2 domain"/>
    <property type="match status" value="1"/>
</dbReference>
<feature type="active site" description="Phosphocysteine intermediate" evidence="2">
    <location>
        <position position="857"/>
    </location>
</feature>
<dbReference type="SMART" id="SM00239">
    <property type="entry name" value="C2"/>
    <property type="match status" value="1"/>
</dbReference>
<feature type="region of interest" description="Disordered" evidence="4">
    <location>
        <begin position="63"/>
        <end position="124"/>
    </location>
</feature>
<dbReference type="InterPro" id="IPR035892">
    <property type="entry name" value="C2_domain_sf"/>
</dbReference>
<dbReference type="PROSITE" id="PS00383">
    <property type="entry name" value="TYR_PHOSPHATASE_1"/>
    <property type="match status" value="1"/>
</dbReference>
<evidence type="ECO:0000256" key="1">
    <source>
        <dbReference type="ARBA" id="ARBA00007471"/>
    </source>
</evidence>
<dbReference type="CDD" id="cd00030">
    <property type="entry name" value="C2"/>
    <property type="match status" value="1"/>
</dbReference>
<dbReference type="Proteomes" id="UP000355283">
    <property type="component" value="Unassembled WGS sequence"/>
</dbReference>
<feature type="compositionally biased region" description="Basic and acidic residues" evidence="4">
    <location>
        <begin position="65"/>
        <end position="82"/>
    </location>
</feature>
<dbReference type="InterPro" id="IPR029021">
    <property type="entry name" value="Prot-tyrosine_phosphatase-like"/>
</dbReference>
<dbReference type="AlphaFoldDB" id="A0A4D9CPT2"/>
<reference evidence="8 9" key="1">
    <citation type="submission" date="2019-01" db="EMBL/GenBank/DDBJ databases">
        <title>Nuclear Genome Assembly of the Microalgal Biofuel strain Nannochloropsis salina CCMP1776.</title>
        <authorList>
            <person name="Hovde B."/>
        </authorList>
    </citation>
    <scope>NUCLEOTIDE SEQUENCE [LARGE SCALE GENOMIC DNA]</scope>
    <source>
        <strain evidence="8 9">CCMP1776</strain>
    </source>
</reference>
<dbReference type="PROSITE" id="PS50004">
    <property type="entry name" value="C2"/>
    <property type="match status" value="1"/>
</dbReference>
<evidence type="ECO:0000313" key="9">
    <source>
        <dbReference type="Proteomes" id="UP000355283"/>
    </source>
</evidence>
<dbReference type="PROSITE" id="PS50003">
    <property type="entry name" value="PH_DOMAIN"/>
    <property type="match status" value="1"/>
</dbReference>
<dbReference type="InterPro" id="IPR001849">
    <property type="entry name" value="PH_domain"/>
</dbReference>
<evidence type="ECO:0000259" key="6">
    <source>
        <dbReference type="PROSITE" id="PS50004"/>
    </source>
</evidence>
<comment type="similarity">
    <text evidence="1">Belongs to the protein-tyrosine phosphatase family. Non-receptor class myotubularin subfamily.</text>
</comment>
<dbReference type="SUPFAM" id="SSF52799">
    <property type="entry name" value="(Phosphotyrosine protein) phosphatases II"/>
    <property type="match status" value="1"/>
</dbReference>
<dbReference type="SUPFAM" id="SSF49562">
    <property type="entry name" value="C2 domain (Calcium/lipid-binding domain, CaLB)"/>
    <property type="match status" value="1"/>
</dbReference>
<evidence type="ECO:0000259" key="5">
    <source>
        <dbReference type="PROSITE" id="PS50003"/>
    </source>
</evidence>
<dbReference type="Pfam" id="PF00169">
    <property type="entry name" value="PH"/>
    <property type="match status" value="1"/>
</dbReference>
<feature type="region of interest" description="Disordered" evidence="4">
    <location>
        <begin position="1"/>
        <end position="44"/>
    </location>
</feature>
<proteinExistence type="inferred from homology"/>
<keyword evidence="9" id="KW-1185">Reference proteome</keyword>
<dbReference type="SMART" id="SM00404">
    <property type="entry name" value="PTPc_motif"/>
    <property type="match status" value="1"/>
</dbReference>
<dbReference type="PANTHER" id="PTHR10807:SF128">
    <property type="entry name" value="PHOSPHATIDYLINOSITOL-3,5-BISPHOSPHATE 3-PHOSPHATASE"/>
    <property type="match status" value="1"/>
</dbReference>
<evidence type="ECO:0000256" key="3">
    <source>
        <dbReference type="PIRSR" id="PIRSR630564-2"/>
    </source>
</evidence>
<dbReference type="CDD" id="cd14507">
    <property type="entry name" value="PTP-MTM-like"/>
    <property type="match status" value="1"/>
</dbReference>
<organism evidence="8 9">
    <name type="scientific">Nannochloropsis salina CCMP1776</name>
    <dbReference type="NCBI Taxonomy" id="1027361"/>
    <lineage>
        <taxon>Eukaryota</taxon>
        <taxon>Sar</taxon>
        <taxon>Stramenopiles</taxon>
        <taxon>Ochrophyta</taxon>
        <taxon>Eustigmatophyceae</taxon>
        <taxon>Eustigmatales</taxon>
        <taxon>Monodopsidaceae</taxon>
        <taxon>Microchloropsis</taxon>
        <taxon>Microchloropsis salina</taxon>
    </lineage>
</organism>
<dbReference type="InterPro" id="IPR016130">
    <property type="entry name" value="Tyr_Pase_AS"/>
</dbReference>
<feature type="binding site" evidence="3">
    <location>
        <begin position="794"/>
        <end position="795"/>
    </location>
    <ligand>
        <name>substrate</name>
    </ligand>
</feature>
<dbReference type="Pfam" id="PF06602">
    <property type="entry name" value="Myotub-related"/>
    <property type="match status" value="1"/>
</dbReference>
<name>A0A4D9CPT2_9STRA</name>
<feature type="domain" description="PH" evidence="5">
    <location>
        <begin position="130"/>
        <end position="225"/>
    </location>
</feature>
<dbReference type="Pfam" id="PF00168">
    <property type="entry name" value="C2"/>
    <property type="match status" value="1"/>
</dbReference>
<dbReference type="SUPFAM" id="SSF50729">
    <property type="entry name" value="PH domain-like"/>
    <property type="match status" value="1"/>
</dbReference>
<accession>A0A4D9CPT2</accession>
<dbReference type="SMART" id="SM00233">
    <property type="entry name" value="PH"/>
    <property type="match status" value="1"/>
</dbReference>
<gene>
    <name evidence="8" type="ORF">NSK_007506</name>
</gene>
<sequence length="1046" mass="114439">MEGEVASLSATSSELHEGPITSSTTSGVLPAPPNTVEKAVVPPSPHPLAGLLHLLGQEGSAAERLGCHGEESERTRHERDPSDGCLRSSSWEATCAASLPRSGASASEGGREGGMEGGRGGKPGSRTLPFVLLQGVLWEQRQLVFKFWRQRYCELAPTELRIFKDKTMLHLQSSIPVAASSQLEEAELPHREAFTLRTGHRLVTFAAGSEREKMAWLESLQATVNVLRGAREEEERPWPRRFREGGGEGGGREGGRAPSWRSFCVDRRRGGEGRKVVSTSVRARSLNPEWREIFLLEHDPATKFLTIEVFDKERMGRDRFLGRLVLPLQGLGSHGPLEGWFPLGKRSCKSHVAGDVYLKLNLQTFGDEEEGTEGEGGTSCLLADLQALPSSLSLPLPLTPAGAGGVTDGAEEREGPRTTPARRGFRSSSSPPSLPPSLPPSRTVVKFPSPPFERLEHAWPHVIMQSFAYRSLVTCPGALLLTSHRLLFLSHATRLLASSPPRRTPELFIEIPIRSIASVKKKKTFLALAPPFSHPNGASFLPAFTPSSFLPVSSPSLLPSVTSFASPGTAPPPQSTRGARKGSVQEGGGKGKTGGKRQGGEGGGREGGRGGGRGLRACPSYPPLLAMPASISDSFLLAVASCRSKQRLPSLTWRHPLNHATMTRSSQPRVGLHLPAGLSDAQEDDVALLEHIHAASGLLLPPPSNCEHHCPCPSEDLSTSADAMALHAALERNGTSFPDAGYLSMDGQRREKFLVIDARPQLSARANQAARGMGFENTAQYKQVCRVLFMGVSNIHVIRKSWDALEALCRRREGEGGGFGMQVENTRWLFHLHKVLAGALLIAHLMHHHGVSLLVHCSDGWDRTAQLCATAQLLMDPFYRTLTGFQALIHKDWIAFGHNFTRRNGLDRQGYASNERAPIFVQWLDVVHQILRQFPNRFQFTEGLLLFLARHAHAGWTGDFLYNCERERTEARVTERSISIFALIDANRHRFLNPAYQSSSSASSSSSLLTPVTSSKRLVLWEAYFFSWQTELYELAWRQGTGHLPA</sequence>
<dbReference type="PANTHER" id="PTHR10807">
    <property type="entry name" value="MYOTUBULARIN-RELATED"/>
    <property type="match status" value="1"/>
</dbReference>
<comment type="caution">
    <text evidence="8">The sequence shown here is derived from an EMBL/GenBank/DDBJ whole genome shotgun (WGS) entry which is preliminary data.</text>
</comment>
<feature type="domain" description="Myotubularin phosphatase" evidence="7">
    <location>
        <begin position="618"/>
        <end position="1025"/>
    </location>
</feature>
<dbReference type="GO" id="GO:0005737">
    <property type="term" value="C:cytoplasm"/>
    <property type="evidence" value="ECO:0007669"/>
    <property type="project" value="TreeGrafter"/>
</dbReference>
<dbReference type="EMBL" id="SDOX01000140">
    <property type="protein sequence ID" value="TFJ81162.1"/>
    <property type="molecule type" value="Genomic_DNA"/>
</dbReference>
<dbReference type="CDD" id="cd00821">
    <property type="entry name" value="PH"/>
    <property type="match status" value="1"/>
</dbReference>